<feature type="compositionally biased region" description="Low complexity" evidence="1">
    <location>
        <begin position="434"/>
        <end position="446"/>
    </location>
</feature>
<feature type="region of interest" description="Disordered" evidence="1">
    <location>
        <begin position="107"/>
        <end position="158"/>
    </location>
</feature>
<name>K0R2R3_THAOC</name>
<evidence type="ECO:0000256" key="1">
    <source>
        <dbReference type="SAM" id="MobiDB-lite"/>
    </source>
</evidence>
<evidence type="ECO:0000313" key="3">
    <source>
        <dbReference type="Proteomes" id="UP000266841"/>
    </source>
</evidence>
<dbReference type="Proteomes" id="UP000266841">
    <property type="component" value="Unassembled WGS sequence"/>
</dbReference>
<organism evidence="2 3">
    <name type="scientific">Thalassiosira oceanica</name>
    <name type="common">Marine diatom</name>
    <dbReference type="NCBI Taxonomy" id="159749"/>
    <lineage>
        <taxon>Eukaryota</taxon>
        <taxon>Sar</taxon>
        <taxon>Stramenopiles</taxon>
        <taxon>Ochrophyta</taxon>
        <taxon>Bacillariophyta</taxon>
        <taxon>Coscinodiscophyceae</taxon>
        <taxon>Thalassiosirophycidae</taxon>
        <taxon>Thalassiosirales</taxon>
        <taxon>Thalassiosiraceae</taxon>
        <taxon>Thalassiosira</taxon>
    </lineage>
</organism>
<feature type="region of interest" description="Disordered" evidence="1">
    <location>
        <begin position="198"/>
        <end position="220"/>
    </location>
</feature>
<accession>K0R2R3</accession>
<comment type="caution">
    <text evidence="2">The sequence shown here is derived from an EMBL/GenBank/DDBJ whole genome shotgun (WGS) entry which is preliminary data.</text>
</comment>
<dbReference type="AlphaFoldDB" id="K0R2R3"/>
<keyword evidence="3" id="KW-1185">Reference proteome</keyword>
<proteinExistence type="predicted"/>
<feature type="region of interest" description="Disordered" evidence="1">
    <location>
        <begin position="433"/>
        <end position="463"/>
    </location>
</feature>
<reference evidence="2 3" key="1">
    <citation type="journal article" date="2012" name="Genome Biol.">
        <title>Genome and low-iron response of an oceanic diatom adapted to chronic iron limitation.</title>
        <authorList>
            <person name="Lommer M."/>
            <person name="Specht M."/>
            <person name="Roy A.S."/>
            <person name="Kraemer L."/>
            <person name="Andreson R."/>
            <person name="Gutowska M.A."/>
            <person name="Wolf J."/>
            <person name="Bergner S.V."/>
            <person name="Schilhabel M.B."/>
            <person name="Klostermeier U.C."/>
            <person name="Beiko R.G."/>
            <person name="Rosenstiel P."/>
            <person name="Hippler M."/>
            <person name="Laroche J."/>
        </authorList>
    </citation>
    <scope>NUCLEOTIDE SEQUENCE [LARGE SCALE GENOMIC DNA]</scope>
    <source>
        <strain evidence="2 3">CCMP1005</strain>
    </source>
</reference>
<feature type="compositionally biased region" description="Polar residues" evidence="1">
    <location>
        <begin position="202"/>
        <end position="215"/>
    </location>
</feature>
<dbReference type="EMBL" id="AGNL01047744">
    <property type="protein sequence ID" value="EJK46455.1"/>
    <property type="molecule type" value="Genomic_DNA"/>
</dbReference>
<sequence>METPSTFSAISSGVTSEKLALIGVCARLGTCVNNDNSNGLGEKSVRDEAMLLMNLLKGRRALEILSDHVESRPSPLCKRKSELLDCDAQADGSFTFTSPSLSLEADAQADAHEATTFQRSPSSNGDYTGEGSDKLLSPSALLSRPQCNRDKDGIRGSGESMAGNFLRSFGAALEWRAKTWIKSLATVLALRQQQRIDAPNAPSRSQQQFAGSNSKNENEDLMSSREMQIIDAIVKSSEEVSIVNIKTTFRVLQASVNDSYSESPKKVVKRESHGTTSQYTVTHKLSFEATISMTSNDGVRYNGIEIKAPGFIQGNFLRDYGSVTAEESLSSVNITLDTNVLADALERQSRLVVRNAAESTLVATGTTINGKPPRSDSPRVHHSVISPRYVLMSPMHKSHFTTIANDKARLPQVPSVSALAGAYDCPMDGATTVSSSSHGSCSSDSSANTTPSLAPVKNSQSPSFPALLSVANEHLGGTC</sequence>
<dbReference type="eggNOG" id="ENOG502T6NQ">
    <property type="taxonomic scope" value="Eukaryota"/>
</dbReference>
<feature type="compositionally biased region" description="Polar residues" evidence="1">
    <location>
        <begin position="115"/>
        <end position="126"/>
    </location>
</feature>
<gene>
    <name evidence="2" type="ORF">THAOC_34871</name>
</gene>
<protein>
    <submittedName>
        <fullName evidence="2">Uncharacterized protein</fullName>
    </submittedName>
</protein>
<evidence type="ECO:0000313" key="2">
    <source>
        <dbReference type="EMBL" id="EJK46455.1"/>
    </source>
</evidence>
<dbReference type="OMA" id="WRAKTWI"/>
<feature type="compositionally biased region" description="Polar residues" evidence="1">
    <location>
        <begin position="447"/>
        <end position="463"/>
    </location>
</feature>
<dbReference type="OrthoDB" id="47039at2759"/>